<dbReference type="EMBL" id="CP016171">
    <property type="protein sequence ID" value="ANN72127.1"/>
    <property type="molecule type" value="Genomic_DNA"/>
</dbReference>
<evidence type="ECO:0000313" key="1">
    <source>
        <dbReference type="EMBL" id="ANN67050.1"/>
    </source>
</evidence>
<evidence type="ECO:0000313" key="4">
    <source>
        <dbReference type="Proteomes" id="UP000092213"/>
    </source>
</evidence>
<dbReference type="EMBL" id="CP016170">
    <property type="protein sequence ID" value="ANN67050.1"/>
    <property type="molecule type" value="Genomic_DNA"/>
</dbReference>
<evidence type="ECO:0000313" key="3">
    <source>
        <dbReference type="Proteomes" id="UP000091897"/>
    </source>
</evidence>
<evidence type="ECO:0000313" key="2">
    <source>
        <dbReference type="EMBL" id="ANN72127.1"/>
    </source>
</evidence>
<protein>
    <submittedName>
        <fullName evidence="2">Uncharacterized protein</fullName>
    </submittedName>
</protein>
<dbReference type="KEGG" id="bbro:BAU06_12780"/>
<organism evidence="2 4">
    <name type="scientific">Bordetella bronchialis</name>
    <dbReference type="NCBI Taxonomy" id="463025"/>
    <lineage>
        <taxon>Bacteria</taxon>
        <taxon>Pseudomonadati</taxon>
        <taxon>Pseudomonadota</taxon>
        <taxon>Betaproteobacteria</taxon>
        <taxon>Burkholderiales</taxon>
        <taxon>Alcaligenaceae</taxon>
        <taxon>Bordetella</taxon>
    </lineage>
</organism>
<proteinExistence type="predicted"/>
<name>A0A193FHB2_9BORD</name>
<sequence>MNASCLGATRPRRPPSPIPGYAEVIIMRSSLHRHVALAFVLSAPLAAKAQTAATIPPTFSVTTEQIYVVNTLDQEIVFYVESENTQRTEYHLAPGSARTFSGEPGDKWLNIEMQRGVSPAGSANVAATPAAQ</sequence>
<reference evidence="3 4" key="1">
    <citation type="submission" date="2016-06" db="EMBL/GenBank/DDBJ databases">
        <title>Complete genome sequences of Bordetella bronchialis and Bordetella flabilis.</title>
        <authorList>
            <person name="LiPuma J.J."/>
            <person name="Spilker T."/>
        </authorList>
    </citation>
    <scope>NUCLEOTIDE SEQUENCE [LARGE SCALE GENOMIC DNA]</scope>
    <source>
        <strain evidence="2 4">AU17976</strain>
        <strain evidence="1 3">AU3182</strain>
    </source>
</reference>
<gene>
    <name evidence="1" type="ORF">BAU06_12780</name>
    <name evidence="2" type="ORF">BAU08_12975</name>
</gene>
<dbReference type="AlphaFoldDB" id="A0A193FHB2"/>
<keyword evidence="3" id="KW-1185">Reference proteome</keyword>
<dbReference type="Proteomes" id="UP000092213">
    <property type="component" value="Chromosome"/>
</dbReference>
<accession>A0A193FHB2</accession>
<dbReference type="Proteomes" id="UP000091897">
    <property type="component" value="Chromosome"/>
</dbReference>